<reference evidence="1" key="1">
    <citation type="submission" date="2020-08" db="EMBL/GenBank/DDBJ databases">
        <title>Genome public.</title>
        <authorList>
            <person name="Liu C."/>
            <person name="Sun Q."/>
        </authorList>
    </citation>
    <scope>NUCLEOTIDE SEQUENCE</scope>
    <source>
        <strain evidence="1">NSJ-28</strain>
    </source>
</reference>
<dbReference type="Proteomes" id="UP000606499">
    <property type="component" value="Unassembled WGS sequence"/>
</dbReference>
<protein>
    <recommendedName>
        <fullName evidence="3">S-layer homology domain-containing protein</fullName>
    </recommendedName>
</protein>
<feature type="non-terminal residue" evidence="1">
    <location>
        <position position="1"/>
    </location>
</feature>
<keyword evidence="2" id="KW-1185">Reference proteome</keyword>
<dbReference type="AlphaFoldDB" id="A0A923LYS5"/>
<evidence type="ECO:0000313" key="2">
    <source>
        <dbReference type="Proteomes" id="UP000606499"/>
    </source>
</evidence>
<accession>A0A923LYS5</accession>
<name>A0A923LYS5_9FIRM</name>
<dbReference type="RefSeq" id="WP_186950540.1">
    <property type="nucleotide sequence ID" value="NZ_JACOPL010000039.1"/>
</dbReference>
<dbReference type="EMBL" id="JACOPL010000039">
    <property type="protein sequence ID" value="MBC5726846.1"/>
    <property type="molecule type" value="Genomic_DNA"/>
</dbReference>
<gene>
    <name evidence="1" type="ORF">H8S45_15510</name>
</gene>
<organism evidence="1 2">
    <name type="scientific">Agathobaculum faecis</name>
    <dbReference type="NCBI Taxonomy" id="2763013"/>
    <lineage>
        <taxon>Bacteria</taxon>
        <taxon>Bacillati</taxon>
        <taxon>Bacillota</taxon>
        <taxon>Clostridia</taxon>
        <taxon>Eubacteriales</taxon>
        <taxon>Butyricicoccaceae</taxon>
        <taxon>Agathobaculum</taxon>
    </lineage>
</organism>
<sequence>YDADKAGLVGHNWSTNTLKYAGSAGLLDDVNSGLEQGLPRQYAAQMIYNTLDTNRVKWSNDSQSFDDILNGGVKETVGKAYMGLSSDVGTLISIDRDSLTIKLDESYDSDNYHKIARYDDVTFTKVSEDYTSLLGQKVKVMFKDEKTNNVLGVYSISDNTVYTTLMNGVEKDGAKIKFGGKSYSIDGTKIATTFISVDGAQAEKAQSLDYFDKGAALNENESNGNLSTDEVTFVDANGNGKIDTAIVFEKLVGEVTYVSSDKITAGSKTYKFEDENIDEDIEQDDWAVVSANLYEDCKDVVKADIISTTLDGSRDKNDKINGDYKQYKLDGTWYNISDENASDVSNGDSVKAYVVNGVIVKIKSDDGKGGFPTNVAVVVSNGTINGDQVRIRYFDGTSKLVTISDNTKVTLGSSSAGKAYKVSGSDTSMKFEAIDTIKYNGYLYVGTGTADPSNDKVTVSTKDYTVDDSAAVILYDGNGRSKMLTGKQYNALNTNDLATSKEAGAVFTKDKNGLNRAMMITVKTDDMTISGESFDNYAYVVTNNGQNKDGNASYTIWTTDNEYVDVIEENATARAKGTLIGYSAINSDNVISDVSEVAKIADVDTSKQTAVKGAASFGNDGTVYYGGNQSTDTKFISVDNKKFNVTADTAVLFVDSAADEDDQIGVDFVYGTSAMAKAEKYIDSNDQTAYSSNVMFQVDENGNDDVDLKVLVVDTTGAFDGKSHESGDDSGETQEKGDYSTKYAEISVEDKDIITGAGSKYVSGDKEVHVQLTVEGDFAEATAKASIDVDGYKTTQNITLKPGNTADIVIADVDTADAKVSVNITDITFTKVNVGVAAVETANLKQDSATATTKDMAVTAAAAAAKAKDDTVTITVTGTNIDNGGTAAKYELTLSNGTKLQNKAGGSTTEITFEYTVTENDIKAGKAITLTATEIKDVQ</sequence>
<comment type="caution">
    <text evidence="1">The sequence shown here is derived from an EMBL/GenBank/DDBJ whole genome shotgun (WGS) entry which is preliminary data.</text>
</comment>
<evidence type="ECO:0008006" key="3">
    <source>
        <dbReference type="Google" id="ProtNLM"/>
    </source>
</evidence>
<evidence type="ECO:0000313" key="1">
    <source>
        <dbReference type="EMBL" id="MBC5726846.1"/>
    </source>
</evidence>
<proteinExistence type="predicted"/>